<dbReference type="Gene3D" id="3.40.190.10">
    <property type="entry name" value="Periplasmic binding protein-like II"/>
    <property type="match status" value="2"/>
</dbReference>
<dbReference type="PANTHER" id="PTHR30118">
    <property type="entry name" value="HTH-TYPE TRANSCRIPTIONAL REGULATOR LEUO-RELATED"/>
    <property type="match status" value="1"/>
</dbReference>
<keyword evidence="4" id="KW-0804">Transcription</keyword>
<reference evidence="6" key="1">
    <citation type="submission" date="2024-05" db="EMBL/GenBank/DDBJ databases">
        <title>Genome Sequences of Four Agar- Degrading Marine Bacteria.</title>
        <authorList>
            <person name="Phillips E.K."/>
            <person name="Shaffer J.C."/>
            <person name="Henson M.W."/>
            <person name="Temperton B."/>
            <person name="Thrash C.J."/>
            <person name="Martin M.O."/>
        </authorList>
    </citation>
    <scope>NUCLEOTIDE SEQUENCE</scope>
    <source>
        <strain evidence="6">EKP203</strain>
    </source>
</reference>
<dbReference type="EMBL" id="JAUEOZ010000002">
    <property type="protein sequence ID" value="MDN2483186.1"/>
    <property type="molecule type" value="Genomic_DNA"/>
</dbReference>
<comment type="similarity">
    <text evidence="1">Belongs to the LysR transcriptional regulatory family.</text>
</comment>
<organism evidence="6 7">
    <name type="scientific">Vibrio agarivorans</name>
    <dbReference type="NCBI Taxonomy" id="153622"/>
    <lineage>
        <taxon>Bacteria</taxon>
        <taxon>Pseudomonadati</taxon>
        <taxon>Pseudomonadota</taxon>
        <taxon>Gammaproteobacteria</taxon>
        <taxon>Vibrionales</taxon>
        <taxon>Vibrionaceae</taxon>
        <taxon>Vibrio</taxon>
    </lineage>
</organism>
<dbReference type="InterPro" id="IPR036388">
    <property type="entry name" value="WH-like_DNA-bd_sf"/>
</dbReference>
<evidence type="ECO:0000256" key="1">
    <source>
        <dbReference type="ARBA" id="ARBA00009437"/>
    </source>
</evidence>
<dbReference type="InterPro" id="IPR000847">
    <property type="entry name" value="LysR_HTH_N"/>
</dbReference>
<dbReference type="SUPFAM" id="SSF46785">
    <property type="entry name" value="Winged helix' DNA-binding domain"/>
    <property type="match status" value="1"/>
</dbReference>
<proteinExistence type="inferred from homology"/>
<feature type="domain" description="HTH lysR-type" evidence="5">
    <location>
        <begin position="4"/>
        <end position="61"/>
    </location>
</feature>
<dbReference type="RefSeq" id="WP_289963244.1">
    <property type="nucleotide sequence ID" value="NZ_JAUEOZ010000002.1"/>
</dbReference>
<dbReference type="Gene3D" id="1.10.10.10">
    <property type="entry name" value="Winged helix-like DNA-binding domain superfamily/Winged helix DNA-binding domain"/>
    <property type="match status" value="1"/>
</dbReference>
<sequence>MDNLDLKAIRVLLNLSHTCNTYQTAEQLDLSQSAVARMLAKCRTSFNDPLFIRNGNQLSPTAFMEVLQEKLPNLIDSLEDIVAMNREFNPQDLTGTYQVFLNSKILHMFGSALYNQLEAEAPNATWYLKGWESNSSHALLNDNAVWGINYYSEDLANSIVQEPVWEDEIVILANEDHPIHAIDNIEIEHLATYPFASLSIPSLDEKNRYLEDAMRKFGLKPNVKIQTDSIILALEVTQKKGLLLPCSREYAKNNLSNLKVVNCKTKNIEIPVAQVVCTYARKNANKPMVKWLKKLTHQLASTIN</sequence>
<evidence type="ECO:0000256" key="2">
    <source>
        <dbReference type="ARBA" id="ARBA00023015"/>
    </source>
</evidence>
<protein>
    <submittedName>
        <fullName evidence="6">LysR family transcriptional regulator</fullName>
    </submittedName>
</protein>
<dbReference type="Pfam" id="PF00126">
    <property type="entry name" value="HTH_1"/>
    <property type="match status" value="1"/>
</dbReference>
<evidence type="ECO:0000256" key="3">
    <source>
        <dbReference type="ARBA" id="ARBA00023125"/>
    </source>
</evidence>
<dbReference type="Pfam" id="PF03466">
    <property type="entry name" value="LysR_substrate"/>
    <property type="match status" value="1"/>
</dbReference>
<dbReference type="PROSITE" id="PS50931">
    <property type="entry name" value="HTH_LYSR"/>
    <property type="match status" value="1"/>
</dbReference>
<dbReference type="Proteomes" id="UP001169719">
    <property type="component" value="Unassembled WGS sequence"/>
</dbReference>
<evidence type="ECO:0000313" key="7">
    <source>
        <dbReference type="Proteomes" id="UP001169719"/>
    </source>
</evidence>
<keyword evidence="7" id="KW-1185">Reference proteome</keyword>
<dbReference type="InterPro" id="IPR005119">
    <property type="entry name" value="LysR_subst-bd"/>
</dbReference>
<keyword evidence="3" id="KW-0238">DNA-binding</keyword>
<evidence type="ECO:0000259" key="5">
    <source>
        <dbReference type="PROSITE" id="PS50931"/>
    </source>
</evidence>
<comment type="caution">
    <text evidence="6">The sequence shown here is derived from an EMBL/GenBank/DDBJ whole genome shotgun (WGS) entry which is preliminary data.</text>
</comment>
<dbReference type="SUPFAM" id="SSF53850">
    <property type="entry name" value="Periplasmic binding protein-like II"/>
    <property type="match status" value="1"/>
</dbReference>
<accession>A0ABT7Y568</accession>
<dbReference type="InterPro" id="IPR036390">
    <property type="entry name" value="WH_DNA-bd_sf"/>
</dbReference>
<keyword evidence="2" id="KW-0805">Transcription regulation</keyword>
<dbReference type="InterPro" id="IPR050389">
    <property type="entry name" value="LysR-type_TF"/>
</dbReference>
<evidence type="ECO:0000256" key="4">
    <source>
        <dbReference type="ARBA" id="ARBA00023163"/>
    </source>
</evidence>
<dbReference type="PANTHER" id="PTHR30118:SF12">
    <property type="entry name" value="TRANSCRIPTIONAL REGULATOR LYSR FAMILY"/>
    <property type="match status" value="1"/>
</dbReference>
<name>A0ABT7Y568_9VIBR</name>
<gene>
    <name evidence="6" type="ORF">QWJ08_17715</name>
</gene>
<evidence type="ECO:0000313" key="6">
    <source>
        <dbReference type="EMBL" id="MDN2483186.1"/>
    </source>
</evidence>